<proteinExistence type="predicted"/>
<dbReference type="RefSeq" id="WP_341985944.1">
    <property type="nucleotide sequence ID" value="NZ_JBBYAF010000053.1"/>
</dbReference>
<sequence length="242" mass="27334">MFNFNYSTDAVSFGVDALAWVLIGLAAIRLYKRQQVKPKVWKIAVVIMAGLISFSIHWELAGNLLKIPILPLGVWILYGILRGKEDRWDNYRSFAWLGFAGNFIFLAAAMVSILLYPVVYPESNASTYIADAGNASIVDIHPSGKEGMILDKDRLVDQLSSMKQEKVESDVWYEQMHHSSDGYRNRNERFPYQMVGVSSKWGSGADPVMYVEVDGKGILVSTSHNQYYYRFSESILKEGAAR</sequence>
<keyword evidence="1" id="KW-0472">Membrane</keyword>
<keyword evidence="1" id="KW-1133">Transmembrane helix</keyword>
<evidence type="ECO:0000256" key="1">
    <source>
        <dbReference type="SAM" id="Phobius"/>
    </source>
</evidence>
<gene>
    <name evidence="2" type="ORF">AAEO50_19120</name>
</gene>
<feature type="transmembrane region" description="Helical" evidence="1">
    <location>
        <begin position="6"/>
        <end position="28"/>
    </location>
</feature>
<evidence type="ECO:0000313" key="3">
    <source>
        <dbReference type="Proteomes" id="UP001389717"/>
    </source>
</evidence>
<dbReference type="Proteomes" id="UP001389717">
    <property type="component" value="Unassembled WGS sequence"/>
</dbReference>
<feature type="transmembrane region" description="Helical" evidence="1">
    <location>
        <begin position="93"/>
        <end position="116"/>
    </location>
</feature>
<dbReference type="EMBL" id="JBBYAF010000053">
    <property type="protein sequence ID" value="MEL3974405.1"/>
    <property type="molecule type" value="Genomic_DNA"/>
</dbReference>
<reference evidence="2 3" key="1">
    <citation type="submission" date="2024-04" db="EMBL/GenBank/DDBJ databases">
        <title>Bacillus oryzaecorticis sp. nov., a moderately halophilic bacterium isolated from rice husks.</title>
        <authorList>
            <person name="Zhu H.-S."/>
        </authorList>
    </citation>
    <scope>NUCLEOTIDE SEQUENCE [LARGE SCALE GENOMIC DNA]</scope>
    <source>
        <strain evidence="2 3">ZC255</strain>
    </source>
</reference>
<keyword evidence="1" id="KW-0812">Transmembrane</keyword>
<comment type="caution">
    <text evidence="2">The sequence shown here is derived from an EMBL/GenBank/DDBJ whole genome shotgun (WGS) entry which is preliminary data.</text>
</comment>
<accession>A0ABU9KGB6</accession>
<evidence type="ECO:0000313" key="2">
    <source>
        <dbReference type="EMBL" id="MEL3974405.1"/>
    </source>
</evidence>
<feature type="transmembrane region" description="Helical" evidence="1">
    <location>
        <begin position="40"/>
        <end position="58"/>
    </location>
</feature>
<feature type="transmembrane region" description="Helical" evidence="1">
    <location>
        <begin position="64"/>
        <end position="81"/>
    </location>
</feature>
<organism evidence="2 3">
    <name type="scientific">Rossellomorea oryzaecorticis</name>
    <dbReference type="NCBI Taxonomy" id="1396505"/>
    <lineage>
        <taxon>Bacteria</taxon>
        <taxon>Bacillati</taxon>
        <taxon>Bacillota</taxon>
        <taxon>Bacilli</taxon>
        <taxon>Bacillales</taxon>
        <taxon>Bacillaceae</taxon>
        <taxon>Rossellomorea</taxon>
    </lineage>
</organism>
<keyword evidence="3" id="KW-1185">Reference proteome</keyword>
<protein>
    <submittedName>
        <fullName evidence="2">Uncharacterized protein</fullName>
    </submittedName>
</protein>
<name>A0ABU9KGB6_9BACI</name>